<reference evidence="2" key="1">
    <citation type="submission" date="2019-05" db="EMBL/GenBank/DDBJ databases">
        <title>Annotation for the trematode Paragonimus heterotremus.</title>
        <authorList>
            <person name="Choi Y.-J."/>
        </authorList>
    </citation>
    <scope>NUCLEOTIDE SEQUENCE</scope>
    <source>
        <strain evidence="2">LC</strain>
    </source>
</reference>
<sequence>MEQMANQHTDKDRLMKETSFRPSPTLKTTLRTGDVPCPDSINQVRSIAWPCANSPPSTPGWHSGGSLPQTQTKDGNVKYGIFKKFLRRTTNCDAKNRIKVIETRSPRPNRNSNDSPLFACNAQVMGNVHQVSPVY</sequence>
<protein>
    <submittedName>
        <fullName evidence="2">Uncharacterized protein</fullName>
    </submittedName>
</protein>
<comment type="caution">
    <text evidence="2">The sequence shown here is derived from an EMBL/GenBank/DDBJ whole genome shotgun (WGS) entry which is preliminary data.</text>
</comment>
<evidence type="ECO:0000256" key="1">
    <source>
        <dbReference type="SAM" id="MobiDB-lite"/>
    </source>
</evidence>
<feature type="region of interest" description="Disordered" evidence="1">
    <location>
        <begin position="1"/>
        <end position="37"/>
    </location>
</feature>
<organism evidence="2 3">
    <name type="scientific">Paragonimus heterotremus</name>
    <dbReference type="NCBI Taxonomy" id="100268"/>
    <lineage>
        <taxon>Eukaryota</taxon>
        <taxon>Metazoa</taxon>
        <taxon>Spiralia</taxon>
        <taxon>Lophotrochozoa</taxon>
        <taxon>Platyhelminthes</taxon>
        <taxon>Trematoda</taxon>
        <taxon>Digenea</taxon>
        <taxon>Plagiorchiida</taxon>
        <taxon>Troglotremata</taxon>
        <taxon>Troglotrematidae</taxon>
        <taxon>Paragonimus</taxon>
    </lineage>
</organism>
<gene>
    <name evidence="2" type="ORF">PHET_03107</name>
</gene>
<feature type="region of interest" description="Disordered" evidence="1">
    <location>
        <begin position="52"/>
        <end position="74"/>
    </location>
</feature>
<dbReference type="EMBL" id="LUCH01001229">
    <property type="protein sequence ID" value="KAF5403428.1"/>
    <property type="molecule type" value="Genomic_DNA"/>
</dbReference>
<evidence type="ECO:0000313" key="2">
    <source>
        <dbReference type="EMBL" id="KAF5403428.1"/>
    </source>
</evidence>
<keyword evidence="3" id="KW-1185">Reference proteome</keyword>
<accession>A0A8J4SPI6</accession>
<dbReference type="Proteomes" id="UP000748531">
    <property type="component" value="Unassembled WGS sequence"/>
</dbReference>
<feature type="compositionally biased region" description="Basic and acidic residues" evidence="1">
    <location>
        <begin position="8"/>
        <end position="19"/>
    </location>
</feature>
<feature type="compositionally biased region" description="Polar residues" evidence="1">
    <location>
        <begin position="20"/>
        <end position="31"/>
    </location>
</feature>
<proteinExistence type="predicted"/>
<dbReference type="AlphaFoldDB" id="A0A8J4SPI6"/>
<name>A0A8J4SPI6_9TREM</name>
<evidence type="ECO:0000313" key="3">
    <source>
        <dbReference type="Proteomes" id="UP000748531"/>
    </source>
</evidence>